<dbReference type="PANTHER" id="PTHR46580">
    <property type="entry name" value="SENSOR KINASE-RELATED"/>
    <property type="match status" value="1"/>
</dbReference>
<dbReference type="RefSeq" id="WP_186747021.1">
    <property type="nucleotide sequence ID" value="NZ_CP060394.1"/>
</dbReference>
<feature type="repeat" description="TPR" evidence="2">
    <location>
        <begin position="96"/>
        <end position="129"/>
    </location>
</feature>
<dbReference type="Gene3D" id="2.130.10.130">
    <property type="entry name" value="Integrin alpha, N-terminal"/>
    <property type="match status" value="1"/>
</dbReference>
<dbReference type="InterPro" id="IPR013517">
    <property type="entry name" value="FG-GAP"/>
</dbReference>
<evidence type="ECO:0000259" key="3">
    <source>
        <dbReference type="Pfam" id="PF07593"/>
    </source>
</evidence>
<evidence type="ECO:0000256" key="2">
    <source>
        <dbReference type="PROSITE-ProRule" id="PRU00339"/>
    </source>
</evidence>
<dbReference type="SUPFAM" id="SSF48452">
    <property type="entry name" value="TPR-like"/>
    <property type="match status" value="1"/>
</dbReference>
<feature type="domain" description="ASPIC/UnbV" evidence="3">
    <location>
        <begin position="668"/>
        <end position="705"/>
    </location>
</feature>
<dbReference type="SUPFAM" id="SSF69318">
    <property type="entry name" value="Integrin alpha N-terminal domain"/>
    <property type="match status" value="1"/>
</dbReference>
<keyword evidence="2" id="KW-0802">TPR repeat</keyword>
<dbReference type="Pfam" id="PF07593">
    <property type="entry name" value="UnbV_ASPIC"/>
    <property type="match status" value="1"/>
</dbReference>
<accession>A0A7G8BQ67</accession>
<feature type="repeat" description="TPR" evidence="2">
    <location>
        <begin position="62"/>
        <end position="95"/>
    </location>
</feature>
<evidence type="ECO:0000313" key="5">
    <source>
        <dbReference type="Proteomes" id="UP000515312"/>
    </source>
</evidence>
<dbReference type="AlphaFoldDB" id="A0A7G8BQ67"/>
<name>A0A7G8BQ67_9BACT</name>
<dbReference type="PANTHER" id="PTHR46580:SF4">
    <property type="entry name" value="ATP_GTP-BINDING PROTEIN"/>
    <property type="match status" value="1"/>
</dbReference>
<dbReference type="SMART" id="SM00028">
    <property type="entry name" value="TPR"/>
    <property type="match status" value="2"/>
</dbReference>
<dbReference type="Gene3D" id="1.25.40.10">
    <property type="entry name" value="Tetratricopeptide repeat domain"/>
    <property type="match status" value="1"/>
</dbReference>
<sequence>MAAFTLLFAGCRSAERLPDPSSKAYADFVSTFYVGLAALQVGDDVRAESYLGKATQLVPGEPAGWANWGILALRQRNFDSASQRLDRARELAPKNDRISYLLGLLEGDRGNSAKAIGDLHQAIQLNPANLRAIYQLASEVERQGDANSDADFQRLMEQILAAQPNNLAALLELSRIAAKRGDAATLHSAVDKIAAQSGAWPADVKQQLTALQGAAGGSETRAAATRSIFLRNVLMQLPEFRSSLAEIKPQPGEEAIPFAHFLRLTTPVFKPAPSDEAMSFVAQPLPNIPQGKWNWIGAISLNGSSVPAVAVANAREVRLSTGAAFAFPGGSTNVAPLPESILPVDFNYDFKMDLVLAGAGGLRFLRQDNPATFVDVTNQTKLPRAITDGSYTGAWAVDIEADGDLDIVVGAKDGPLTVLRNNGDGTFSPIHPFSGISGLRQFVWADLNGDGNPDAGLMDGSGQLHVFINDRSGRFHEQTLPPGFSGIKAIAVGDVDRNGMLALLAVGGDGAVVALSVGEDNKNWTTAVIANVPDAANYLAHEVRLHVGDLDNNGAFDLLLASVDSAQPALIWLQGADGKFVQMSKPAATAMVFDVADLQGNGRLDLLEIAADGQPFQGVNRGTKNYHWQTIRPRARQTTGDQRINSFGMGGDIEIRSGLLVQKQPITSPELHFGLGEQTEVDVARLVWPNGSVRAEFALKADQEIVTEQRLKGSCPFLFAYNGKQMEFVKDTVPWGSAIGLRINSLGPARIEATQEWYKIGRDQLVPRNGFYDLRITGELWETYYYDYLALMAVDHPAGTEIFTDERYAVPPVKLAVTAVAAPQPIARAVDDNGQDVTDTLRSLDGKYLDTFGRGQYQGVTRDHYVEIDLGDQAPATGPLWLIARGWLHPSDSSINIAMSQGHHEPPHALSLEVTDGRGGWKLARANLGFPAGRNKTCLIDLTDIFVSGAPRKLRLRTNLEIYWDSIEWARGLPDSPMKITRLTPETADLHYRGYSVIHQANDSSPEIPDYNHLLATTQIWRDLAGYYTRYGDVRPLLAGIDDRYVIMNAGDELALRFAAPAPPPAGWVRDYVIVGDGWIKDGDYNSTYSRSVQPYPYHAKTEYDTPPGKLEYDWVYRHHMDDWQTYQTRYVTPDIFDNALRGNTRK</sequence>
<dbReference type="EMBL" id="CP060394">
    <property type="protein sequence ID" value="QNI34687.1"/>
    <property type="molecule type" value="Genomic_DNA"/>
</dbReference>
<keyword evidence="1" id="KW-0732">Signal</keyword>
<dbReference type="InterPro" id="IPR028994">
    <property type="entry name" value="Integrin_alpha_N"/>
</dbReference>
<dbReference type="Pfam" id="PF13517">
    <property type="entry name" value="FG-GAP_3"/>
    <property type="match status" value="1"/>
</dbReference>
<dbReference type="InterPro" id="IPR019734">
    <property type="entry name" value="TPR_rpt"/>
</dbReference>
<gene>
    <name evidence="4" type="ORF">H7849_12785</name>
</gene>
<dbReference type="InterPro" id="IPR011519">
    <property type="entry name" value="UnbV_ASPIC"/>
</dbReference>
<evidence type="ECO:0000256" key="1">
    <source>
        <dbReference type="ARBA" id="ARBA00022729"/>
    </source>
</evidence>
<keyword evidence="5" id="KW-1185">Reference proteome</keyword>
<evidence type="ECO:0000313" key="4">
    <source>
        <dbReference type="EMBL" id="QNI34687.1"/>
    </source>
</evidence>
<dbReference type="InterPro" id="IPR011990">
    <property type="entry name" value="TPR-like_helical_dom_sf"/>
</dbReference>
<protein>
    <submittedName>
        <fullName evidence="4">VCBS repeat-containing protein</fullName>
    </submittedName>
</protein>
<reference evidence="4 5" key="1">
    <citation type="submission" date="2020-08" db="EMBL/GenBank/DDBJ databases">
        <title>Edaphobacter telluris sp. nov. and Acidobacterium dinghuensis sp. nov., two acidobacteria isolated from forest soil.</title>
        <authorList>
            <person name="Fu J."/>
            <person name="Qiu L."/>
        </authorList>
    </citation>
    <scope>NUCLEOTIDE SEQUENCE [LARGE SCALE GENOMIC DNA]</scope>
    <source>
        <strain evidence="4">4Y35</strain>
    </source>
</reference>
<proteinExistence type="predicted"/>
<dbReference type="PROSITE" id="PS50005">
    <property type="entry name" value="TPR"/>
    <property type="match status" value="2"/>
</dbReference>
<dbReference type="Proteomes" id="UP000515312">
    <property type="component" value="Chromosome"/>
</dbReference>
<dbReference type="KEGG" id="adin:H7849_12785"/>
<organism evidence="4 5">
    <name type="scientific">Alloacidobacterium dinghuense</name>
    <dbReference type="NCBI Taxonomy" id="2763107"/>
    <lineage>
        <taxon>Bacteria</taxon>
        <taxon>Pseudomonadati</taxon>
        <taxon>Acidobacteriota</taxon>
        <taxon>Terriglobia</taxon>
        <taxon>Terriglobales</taxon>
        <taxon>Acidobacteriaceae</taxon>
        <taxon>Alloacidobacterium</taxon>
    </lineage>
</organism>